<gene>
    <name evidence="1" type="ORF">UFOVP1015_5</name>
    <name evidence="2" type="ORF">UFOVP1551_36</name>
</gene>
<reference evidence="1" key="1">
    <citation type="submission" date="2020-05" db="EMBL/GenBank/DDBJ databases">
        <authorList>
            <person name="Chiriac C."/>
            <person name="Salcher M."/>
            <person name="Ghai R."/>
            <person name="Kavagutti S V."/>
        </authorList>
    </citation>
    <scope>NUCLEOTIDE SEQUENCE</scope>
</reference>
<organism evidence="1">
    <name type="scientific">uncultured Caudovirales phage</name>
    <dbReference type="NCBI Taxonomy" id="2100421"/>
    <lineage>
        <taxon>Viruses</taxon>
        <taxon>Duplodnaviria</taxon>
        <taxon>Heunggongvirae</taxon>
        <taxon>Uroviricota</taxon>
        <taxon>Caudoviricetes</taxon>
        <taxon>Peduoviridae</taxon>
        <taxon>Maltschvirus</taxon>
        <taxon>Maltschvirus maltsch</taxon>
    </lineage>
</organism>
<dbReference type="EMBL" id="LR798401">
    <property type="protein sequence ID" value="CAB5229335.1"/>
    <property type="molecule type" value="Genomic_DNA"/>
</dbReference>
<sequence length="76" mass="8850">MIFLIPLIAIYFVCYSGINIRFKPFNCEHCLSIWLTVAYTIYNHYPYDEVIIFAGVNALIAVFVNKILNVLNNFIQ</sequence>
<evidence type="ECO:0000313" key="1">
    <source>
        <dbReference type="EMBL" id="CAB4177840.1"/>
    </source>
</evidence>
<proteinExistence type="predicted"/>
<name>A0A6J5Q0L0_9CAUD</name>
<dbReference type="EMBL" id="LR796962">
    <property type="protein sequence ID" value="CAB4177840.1"/>
    <property type="molecule type" value="Genomic_DNA"/>
</dbReference>
<evidence type="ECO:0000313" key="2">
    <source>
        <dbReference type="EMBL" id="CAB5229335.1"/>
    </source>
</evidence>
<accession>A0A6J5Q0L0</accession>
<protein>
    <submittedName>
        <fullName evidence="1">Uncharacterized protein</fullName>
    </submittedName>
</protein>